<evidence type="ECO:0000256" key="1">
    <source>
        <dbReference type="SAM" id="MobiDB-lite"/>
    </source>
</evidence>
<feature type="compositionally biased region" description="Polar residues" evidence="1">
    <location>
        <begin position="1790"/>
        <end position="1800"/>
    </location>
</feature>
<gene>
    <name evidence="2" type="ORF">AK812_SmicGene26427</name>
</gene>
<feature type="compositionally biased region" description="Low complexity" evidence="1">
    <location>
        <begin position="1724"/>
        <end position="1740"/>
    </location>
</feature>
<evidence type="ECO:0000313" key="2">
    <source>
        <dbReference type="EMBL" id="OLP91818.1"/>
    </source>
</evidence>
<feature type="compositionally biased region" description="Basic and acidic residues" evidence="1">
    <location>
        <begin position="1764"/>
        <end position="1777"/>
    </location>
</feature>
<feature type="region of interest" description="Disordered" evidence="1">
    <location>
        <begin position="1508"/>
        <end position="1531"/>
    </location>
</feature>
<feature type="compositionally biased region" description="Basic and acidic residues" evidence="1">
    <location>
        <begin position="1522"/>
        <end position="1531"/>
    </location>
</feature>
<sequence length="2048" mass="226988">MSRILVEQASTEGGRVLPIYLKYLRLTVLRRDMIPGQRRELTTLAHVMDRLIQRNLLGAMDTVNQRIKALELVVNGSTWGVVQHLELVPQDSERIASNAEMQSAAREFKWESKLQREITGKGGRAWGWQHRDDKGKGGKKGDGKKGASKEGKDQGGALRSDTFDGCDWQESLPCNSDQLSCVLFDVILGSRNSSFGDLIGAFCEVQGGTTAKREDRCVDIFPLPLPSKDRVLEIREKSDCREMWLFLLVAGLNYLNGGKHAGMQAFEPSGIQSKILEFLRGRVDRFLDQSFRIEVFDWASFLKTRSLSYTGEEVRSAKWTNWSHIAPALPRGCVGSIPVLDLAEEGIHAYLAKPELFLRPDWESSPVPSSRAMVSDEDWGDMARGLIEYNLCAILPQSALVKAGGLCILNGLFGVEKGEQHEGVEVHRLIMNLVPSNALFLPVRGDVDTLPLLPQMNALELQPSEELVISSEDIRAMFYIFALPPVWYPYLAFNRAVPDDVVPPGVDEPCFLCSKVLPMGFLNSVGIAQHLHRNFLRRVQGDPSNLLSYSEIRRDRTWSLANPKWRVYLDNLDVLHSIDPGLISVLEGQVSDDMSPLLTAYHAAGIPLNEKKSIRQASTAEIQGAEINGKTGLARPKPDKLGKYASAAVSLLRRRRCTQKEIQVVSGGLVYFAMFRRPLMSCLNYVWRFIQSFDEPGPCSRKLPSPVASELCMFSSLLPLAHQDYRASISGLCTASDASLSGGGLCASDGLTSFGEQVAKGDFRGQIHRDLPHRSVVCIGLFDGVASLRVALEALKTHVLLHVSVQCSDAAQRIVETHFPDSVRLDAVESITSDMCQEWAGRASACSLVIVGAGVPLRLHGTVNDREPVTSLHALVQPVIAKLRQHFCWCPVHFIEESAFNMEIRQRALYTRDAGVLPCRICASEITPCRRERLYWIDWALEAEAGCTLRPAIDKSETGYTEVHFSIDKSFVGIFEPGWAFFEGIEFLGAFTTAQPSSAPGANPAGLNKCSYEAKERWHNDRHRFPPYQYRDENLLWHPRHGGRMSTAAERERAMGLPRDFTFNCLPKNEIKSDRLKHDDTRMSLIGCAWSVPVVSWLLLHLLRPLGLCMVANLSELLDLFFRDAPILSDALLHWRSFCIPGKVSDPSLEVSLTRKLLTLLSIKGEDILIQVSSESRVPQKFRNTIPANLWRWRTICGWSWANRAEHINRLELRAVYSSLRWRVLRNKSLRIKFVHLTDSLVSLHVINRGDVLDEVFSDYIEFLWEYLRPHLRGHLNLSWRLVKTWQRLEIPHRAPPLPEDLLHAMCGYFLNLGDAQMSLALETAFYGVLRTGELPRAPQAHRVVGLGRGSGTGHEPQDHDDADQVAAHHYLTVRHTAGLKSAVLLINTLVCALCLRYCWSTVTITLNNSSSRIFLGCLASSGAPRSSCGFSLEGCLVLDLAVAIRWERELSNMAHNPPALRFAAELLFNVNAPDFLSPDIEPSELTIVLLPQAPSQDGNGGQTFTTKGTSSLGQPWVSNHNDTHSRKGEWRAQAWRCPTSRQEMEPIVCAKQVAASESTRLGADKAMATVQLPMTMEALVGGLETEPGSEPHFCPVKALPIKRTHRVRTLPGFHLLCLDAGKEAMARGSYEAFGQRFHCESLEYLHQDDKVFICPQDQKAFLNQMSMRYHQYIRHELQERKEERKRLRERAEERKARADRHRQQPDSLSARAVVADPPPAAPVAPAAPAAPAAPVLPDPGLERPSLASDVPETPPPVINEDFPEVKLPKPRNEADPRLASTLTPLPVQTPMTPAPSTQKPPVDDDLYGDLGGEQAKRQKTGSAYASAMTAMMTGDFDDDDSGSWVRENLHPRLWLCPQAPRPFVHFTFPGDEIPCTMLLKLFAAFATAHVAAASDASLEDAALSLIQGHARKIVKTKGSKLATQLSATDALADFEGGAGLSLIQGNQCRLNVDEHCAAPAGARRVKKAADPALSAAVADGIEDGVAALSLFQVTRGSWRKGDECHGSVRDVVADEATTDQAADSAATSLIQQERSKIKVRRASVEGS</sequence>
<comment type="caution">
    <text evidence="2">The sequence shown here is derived from an EMBL/GenBank/DDBJ whole genome shotgun (WGS) entry which is preliminary data.</text>
</comment>
<name>A0A1Q9D9I7_SYMMI</name>
<protein>
    <submittedName>
        <fullName evidence="2">Uncharacterized protein</fullName>
    </submittedName>
</protein>
<accession>A0A1Q9D9I7</accession>
<feature type="compositionally biased region" description="Basic and acidic residues" evidence="1">
    <location>
        <begin position="1681"/>
        <end position="1705"/>
    </location>
</feature>
<organism evidence="2 3">
    <name type="scientific">Symbiodinium microadriaticum</name>
    <name type="common">Dinoflagellate</name>
    <name type="synonym">Zooxanthella microadriatica</name>
    <dbReference type="NCBI Taxonomy" id="2951"/>
    <lineage>
        <taxon>Eukaryota</taxon>
        <taxon>Sar</taxon>
        <taxon>Alveolata</taxon>
        <taxon>Dinophyceae</taxon>
        <taxon>Suessiales</taxon>
        <taxon>Symbiodiniaceae</taxon>
        <taxon>Symbiodinium</taxon>
    </lineage>
</organism>
<dbReference type="InterPro" id="IPR043502">
    <property type="entry name" value="DNA/RNA_pol_sf"/>
</dbReference>
<feature type="region of interest" description="Disordered" evidence="1">
    <location>
        <begin position="124"/>
        <end position="158"/>
    </location>
</feature>
<dbReference type="SUPFAM" id="SSF56672">
    <property type="entry name" value="DNA/RNA polymerases"/>
    <property type="match status" value="1"/>
</dbReference>
<reference evidence="2 3" key="1">
    <citation type="submission" date="2016-02" db="EMBL/GenBank/DDBJ databases">
        <title>Genome analysis of coral dinoflagellate symbionts highlights evolutionary adaptations to a symbiotic lifestyle.</title>
        <authorList>
            <person name="Aranda M."/>
            <person name="Li Y."/>
            <person name="Liew Y.J."/>
            <person name="Baumgarten S."/>
            <person name="Simakov O."/>
            <person name="Wilson M."/>
            <person name="Piel J."/>
            <person name="Ashoor H."/>
            <person name="Bougouffa S."/>
            <person name="Bajic V.B."/>
            <person name="Ryu T."/>
            <person name="Ravasi T."/>
            <person name="Bayer T."/>
            <person name="Micklem G."/>
            <person name="Kim H."/>
            <person name="Bhak J."/>
            <person name="Lajeunesse T.C."/>
            <person name="Voolstra C.R."/>
        </authorList>
    </citation>
    <scope>NUCLEOTIDE SEQUENCE [LARGE SCALE GENOMIC DNA]</scope>
    <source>
        <strain evidence="2 3">CCMP2467</strain>
    </source>
</reference>
<keyword evidence="3" id="KW-1185">Reference proteome</keyword>
<feature type="compositionally biased region" description="Polar residues" evidence="1">
    <location>
        <begin position="1508"/>
        <end position="1521"/>
    </location>
</feature>
<feature type="region of interest" description="Disordered" evidence="1">
    <location>
        <begin position="1681"/>
        <end position="1802"/>
    </location>
</feature>
<dbReference type="Gene3D" id="3.40.50.150">
    <property type="entry name" value="Vaccinia Virus protein VP39"/>
    <property type="match status" value="1"/>
</dbReference>
<proteinExistence type="predicted"/>
<evidence type="ECO:0000313" key="3">
    <source>
        <dbReference type="Proteomes" id="UP000186817"/>
    </source>
</evidence>
<dbReference type="EMBL" id="LSRX01000648">
    <property type="protein sequence ID" value="OLP91818.1"/>
    <property type="molecule type" value="Genomic_DNA"/>
</dbReference>
<dbReference type="InterPro" id="IPR029063">
    <property type="entry name" value="SAM-dependent_MTases_sf"/>
</dbReference>
<dbReference type="Proteomes" id="UP000186817">
    <property type="component" value="Unassembled WGS sequence"/>
</dbReference>
<dbReference type="OrthoDB" id="641149at2759"/>
<feature type="compositionally biased region" description="Basic and acidic residues" evidence="1">
    <location>
        <begin position="129"/>
        <end position="153"/>
    </location>
</feature>